<accession>A0A0M9BP60</accession>
<evidence type="ECO:0008006" key="3">
    <source>
        <dbReference type="Google" id="ProtNLM"/>
    </source>
</evidence>
<organism evidence="1 2">
    <name type="scientific">Paenibacillus xylanivorans</name>
    <dbReference type="NCBI Taxonomy" id="1705561"/>
    <lineage>
        <taxon>Bacteria</taxon>
        <taxon>Bacillati</taxon>
        <taxon>Bacillota</taxon>
        <taxon>Bacilli</taxon>
        <taxon>Bacillales</taxon>
        <taxon>Paenibacillaceae</taxon>
        <taxon>Paenibacillus</taxon>
    </lineage>
</organism>
<proteinExistence type="predicted"/>
<dbReference type="EMBL" id="LITU01000059">
    <property type="protein sequence ID" value="KOY15979.1"/>
    <property type="molecule type" value="Genomic_DNA"/>
</dbReference>
<evidence type="ECO:0000313" key="2">
    <source>
        <dbReference type="Proteomes" id="UP000037688"/>
    </source>
</evidence>
<reference evidence="1 2" key="1">
    <citation type="submission" date="2015-08" db="EMBL/GenBank/DDBJ databases">
        <title>Draft genome sequence of cellulolytic and xylanolytic Paenibacillus sp. A59, isolated from a decaying forest soil from Patagonia, Argentina.</title>
        <authorList>
            <person name="Ghio S."/>
            <person name="Caceres A.M."/>
            <person name="Talia P."/>
            <person name="Grasso D."/>
            <person name="Campos E."/>
        </authorList>
    </citation>
    <scope>NUCLEOTIDE SEQUENCE [LARGE SCALE GENOMIC DNA]</scope>
    <source>
        <strain evidence="1 2">A59</strain>
    </source>
</reference>
<dbReference type="Proteomes" id="UP000037688">
    <property type="component" value="Unassembled WGS sequence"/>
</dbReference>
<dbReference type="PATRIC" id="fig|1705561.3.peg.3008"/>
<dbReference type="PANTHER" id="PTHR30528">
    <property type="entry name" value="CYTOPLASMIC PROTEIN"/>
    <property type="match status" value="1"/>
</dbReference>
<comment type="caution">
    <text evidence="1">The sequence shown here is derived from an EMBL/GenBank/DDBJ whole genome shotgun (WGS) entry which is preliminary data.</text>
</comment>
<keyword evidence="2" id="KW-1185">Reference proteome</keyword>
<dbReference type="InterPro" id="IPR009351">
    <property type="entry name" value="AlkZ-like"/>
</dbReference>
<dbReference type="OrthoDB" id="9787207at2"/>
<dbReference type="Pfam" id="PF06224">
    <property type="entry name" value="AlkZ-like"/>
    <property type="match status" value="1"/>
</dbReference>
<name>A0A0M9BP60_9BACL</name>
<protein>
    <recommendedName>
        <fullName evidence="3">Cytoplasmic protein</fullName>
    </recommendedName>
</protein>
<evidence type="ECO:0000313" key="1">
    <source>
        <dbReference type="EMBL" id="KOY15979.1"/>
    </source>
</evidence>
<dbReference type="PANTHER" id="PTHR30528:SF0">
    <property type="entry name" value="CYTOPLASMIC PROTEIN"/>
    <property type="match status" value="1"/>
</dbReference>
<dbReference type="AlphaFoldDB" id="A0A0M9BP60"/>
<gene>
    <name evidence="1" type="ORF">AMS66_15310</name>
</gene>
<sequence>MTTALRMNKKIVRRFLLQTQSLLGRWPAAYLPSGPEQVMQLIRSLGCVQIDPVAAVTGNQHLVLSARDPGYNSDDLHTLLSDHKVFEYFANAACVIPIEDYALFEPVRARLRDRLAPSLQGLENTVQHVLKRLEEEGPLPSRAFRAVERVSGYWDNADVPKTKDTTLALNLLLDSAAIRVVARQGNERYFQITESGLLEQGRSMSADIDILAQRQVLMDKYIHAYRVVDVRDPRLGWMKSTAAERRNDMAARVADGRMIPLEVEDVATPYYIRAEDEGLLLEMEREETHYDSSGPVRFLPPLDNLLWRRERIVDLFDFHYKWEIYTPEVKRTYGYYAMPILHGDRLIGRMDPRLDRKTGVLTVRLLSMEETAPPVEEWIADFREGLQFFATTHGARTITVEKTVPKELKKQLKSIL</sequence>